<protein>
    <recommendedName>
        <fullName evidence="3">Glycosyl transferase family 2</fullName>
    </recommendedName>
</protein>
<dbReference type="Proteomes" id="UP000245488">
    <property type="component" value="Chromosome"/>
</dbReference>
<dbReference type="RefSeq" id="WP_110072114.1">
    <property type="nucleotide sequence ID" value="NZ_CM009896.1"/>
</dbReference>
<evidence type="ECO:0000313" key="2">
    <source>
        <dbReference type="Proteomes" id="UP000245488"/>
    </source>
</evidence>
<evidence type="ECO:0000313" key="1">
    <source>
        <dbReference type="EMBL" id="PWT26239.1"/>
    </source>
</evidence>
<dbReference type="EMBL" id="NXNG01000001">
    <property type="protein sequence ID" value="PWT26239.1"/>
    <property type="molecule type" value="Genomic_DNA"/>
</dbReference>
<organism evidence="1 2">
    <name type="scientific">Butyrivibrio fibrisolvens</name>
    <dbReference type="NCBI Taxonomy" id="831"/>
    <lineage>
        <taxon>Bacteria</taxon>
        <taxon>Bacillati</taxon>
        <taxon>Bacillota</taxon>
        <taxon>Clostridia</taxon>
        <taxon>Lachnospirales</taxon>
        <taxon>Lachnospiraceae</taxon>
        <taxon>Butyrivibrio</taxon>
    </lineage>
</organism>
<keyword evidence="2" id="KW-1185">Reference proteome</keyword>
<reference evidence="1 2" key="1">
    <citation type="submission" date="2017-09" db="EMBL/GenBank/DDBJ databases">
        <title>High-quality draft genome sequence of Butyrivibrio fibrisolvens INBov1, isolated from cow rumen.</title>
        <authorList>
            <person name="Rodriguez Hernaez J."/>
            <person name="Rivarola M."/>
            <person name="Paniego N."/>
            <person name="Cravero S."/>
            <person name="Ceron Cucchi M."/>
            <person name="Martinez M.C."/>
        </authorList>
    </citation>
    <scope>NUCLEOTIDE SEQUENCE [LARGE SCALE GENOMIC DNA]</scope>
    <source>
        <strain evidence="1 2">INBov1</strain>
    </source>
</reference>
<dbReference type="AlphaFoldDB" id="A0A317FYB3"/>
<sequence length="215" mass="24829">MFGCVTKIKRIIARLIKVEIPKSLYYLKGVNSEDKKKIFTIIERVQPDTALITIAFNDEEYIVKQIELVNRFCADNYIYVIADNSNDMTKSETIQASIEKSGCDRTVYIKLPSNPFSKKGFGSISHGVALTRMVKFLSNRPGIAYIGTLDHDIFPYKKFSVKEYLNQQVFYGLMQSIDEKWYLWPGFSFWNVEKMREFKNKELNFEPVPGLDTGG</sequence>
<evidence type="ECO:0008006" key="3">
    <source>
        <dbReference type="Google" id="ProtNLM"/>
    </source>
</evidence>
<name>A0A317FYB3_BUTFI</name>
<accession>A0A317FYB3</accession>
<proteinExistence type="predicted"/>
<comment type="caution">
    <text evidence="1">The sequence shown here is derived from an EMBL/GenBank/DDBJ whole genome shotgun (WGS) entry which is preliminary data.</text>
</comment>
<gene>
    <name evidence="1" type="ORF">CPT75_03435</name>
</gene>